<gene>
    <name evidence="6" type="ORF">H8E29_07365</name>
</gene>
<dbReference type="SUPFAM" id="SSF102114">
    <property type="entry name" value="Radical SAM enzymes"/>
    <property type="match status" value="1"/>
</dbReference>
<dbReference type="GO" id="GO:0051536">
    <property type="term" value="F:iron-sulfur cluster binding"/>
    <property type="evidence" value="ECO:0007669"/>
    <property type="project" value="UniProtKB-KW"/>
</dbReference>
<organism evidence="6 7">
    <name type="scientific">Candidatus Desulfolinea nitratireducens</name>
    <dbReference type="NCBI Taxonomy" id="2841698"/>
    <lineage>
        <taxon>Bacteria</taxon>
        <taxon>Bacillati</taxon>
        <taxon>Chloroflexota</taxon>
        <taxon>Anaerolineae</taxon>
        <taxon>Anaerolineales</taxon>
        <taxon>Anaerolineales incertae sedis</taxon>
        <taxon>Candidatus Desulfolinea</taxon>
    </lineage>
</organism>
<dbReference type="InterPro" id="IPR013785">
    <property type="entry name" value="Aldolase_TIM"/>
</dbReference>
<keyword evidence="4" id="KW-0411">Iron-sulfur</keyword>
<comment type="caution">
    <text evidence="6">The sequence shown here is derived from an EMBL/GenBank/DDBJ whole genome shotgun (WGS) entry which is preliminary data.</text>
</comment>
<evidence type="ECO:0000256" key="3">
    <source>
        <dbReference type="ARBA" id="ARBA00023004"/>
    </source>
</evidence>
<sequence>MEAINRLKYLSSQMTFEADAEHSVNLSAAEPCLREDDLHIHPAVMPNGRKTRLLKTLLTSACERNCYYCPFRAGRDFRRATCKPEEFAKLFMQLHRADLVDGLFISSGVAGGGIRTQEQLLDTTEILRNKMGFRGYIHLKIMPGAEKGQVLRGMQLADRVSVNLEAPNSKRLAQLAPKKVFMEELLRPLRWVEEIRRTERPPLQPWRFDYGKEKSSSAQRGRWPSSTTQFVAGGADESDLELLSTTARLYSNLHLARTYFMAFNPVPDTPMENKSPTPALRELRLYQASFLLRDYGFDLEELPFAGEGNLPLPTDPKEAWAEINLTHDPVEVNEASPRQLLRVPGIGPMTANRIVGARRICQIRDLSQLRKLGIAAQRAAPFILLGGKRMATQTRLF</sequence>
<keyword evidence="2" id="KW-0479">Metal-binding</keyword>
<evidence type="ECO:0000313" key="6">
    <source>
        <dbReference type="EMBL" id="MBC8335065.1"/>
    </source>
</evidence>
<reference evidence="6 7" key="1">
    <citation type="submission" date="2020-08" db="EMBL/GenBank/DDBJ databases">
        <title>Bridging the membrane lipid divide: bacteria of the FCB group superphylum have the potential to synthesize archaeal ether lipids.</title>
        <authorList>
            <person name="Villanueva L."/>
            <person name="Von Meijenfeldt F.A.B."/>
            <person name="Westbye A.B."/>
            <person name="Yadav S."/>
            <person name="Hopmans E.C."/>
            <person name="Dutilh B.E."/>
            <person name="Sinninghe Damste J.S."/>
        </authorList>
    </citation>
    <scope>NUCLEOTIDE SEQUENCE [LARGE SCALE GENOMIC DNA]</scope>
    <source>
        <strain evidence="6">NIOZ-UU36</strain>
    </source>
</reference>
<keyword evidence="3" id="KW-0408">Iron</keyword>
<dbReference type="EMBL" id="JACNJN010000089">
    <property type="protein sequence ID" value="MBC8335065.1"/>
    <property type="molecule type" value="Genomic_DNA"/>
</dbReference>
<dbReference type="SUPFAM" id="SSF47781">
    <property type="entry name" value="RuvA domain 2-like"/>
    <property type="match status" value="1"/>
</dbReference>
<dbReference type="Proteomes" id="UP000614469">
    <property type="component" value="Unassembled WGS sequence"/>
</dbReference>
<dbReference type="Gene3D" id="3.20.20.70">
    <property type="entry name" value="Aldolase class I"/>
    <property type="match status" value="1"/>
</dbReference>
<evidence type="ECO:0000256" key="2">
    <source>
        <dbReference type="ARBA" id="ARBA00022723"/>
    </source>
</evidence>
<dbReference type="PROSITE" id="PS51918">
    <property type="entry name" value="RADICAL_SAM"/>
    <property type="match status" value="1"/>
</dbReference>
<dbReference type="InterPro" id="IPR007197">
    <property type="entry name" value="rSAM"/>
</dbReference>
<evidence type="ECO:0000313" key="7">
    <source>
        <dbReference type="Proteomes" id="UP000614469"/>
    </source>
</evidence>
<dbReference type="GO" id="GO:0003824">
    <property type="term" value="F:catalytic activity"/>
    <property type="evidence" value="ECO:0007669"/>
    <property type="project" value="InterPro"/>
</dbReference>
<dbReference type="Gene3D" id="1.10.150.320">
    <property type="entry name" value="Photosystem II 12 kDa extrinsic protein"/>
    <property type="match status" value="1"/>
</dbReference>
<accession>A0A8J6NLA2</accession>
<dbReference type="InterPro" id="IPR023874">
    <property type="entry name" value="DNA_rSAM_put"/>
</dbReference>
<dbReference type="Pfam" id="PF12836">
    <property type="entry name" value="HHH_3"/>
    <property type="match status" value="1"/>
</dbReference>
<dbReference type="CDD" id="cd01335">
    <property type="entry name" value="Radical_SAM"/>
    <property type="match status" value="1"/>
</dbReference>
<evidence type="ECO:0000256" key="1">
    <source>
        <dbReference type="ARBA" id="ARBA00022691"/>
    </source>
</evidence>
<dbReference type="SFLD" id="SFLDS00029">
    <property type="entry name" value="Radical_SAM"/>
    <property type="match status" value="1"/>
</dbReference>
<dbReference type="AlphaFoldDB" id="A0A8J6NLA2"/>
<protein>
    <submittedName>
        <fullName evidence="6">Helix-hairpin-helix domain-containing protein</fullName>
    </submittedName>
</protein>
<proteinExistence type="predicted"/>
<dbReference type="InterPro" id="IPR058240">
    <property type="entry name" value="rSAM_sf"/>
</dbReference>
<dbReference type="SFLD" id="SFLDG01102">
    <property type="entry name" value="Uncharacterised_Radical_SAM_Su"/>
    <property type="match status" value="1"/>
</dbReference>
<evidence type="ECO:0000259" key="5">
    <source>
        <dbReference type="PROSITE" id="PS51918"/>
    </source>
</evidence>
<dbReference type="GO" id="GO:0046872">
    <property type="term" value="F:metal ion binding"/>
    <property type="evidence" value="ECO:0007669"/>
    <property type="project" value="UniProtKB-KW"/>
</dbReference>
<keyword evidence="1" id="KW-0949">S-adenosyl-L-methionine</keyword>
<evidence type="ECO:0000256" key="4">
    <source>
        <dbReference type="ARBA" id="ARBA00023014"/>
    </source>
</evidence>
<feature type="domain" description="Radical SAM core" evidence="5">
    <location>
        <begin position="46"/>
        <end position="298"/>
    </location>
</feature>
<dbReference type="InterPro" id="IPR010994">
    <property type="entry name" value="RuvA_2-like"/>
</dbReference>
<name>A0A8J6NLA2_9CHLR</name>